<evidence type="ECO:0008006" key="4">
    <source>
        <dbReference type="Google" id="ProtNLM"/>
    </source>
</evidence>
<sequence>MIALTPERIRHQFQDFISYIRNFWFAQVRPSNFSVYGVAKRTNNAIESYHSILLQGIGENPPFWIWLCKIKKILTWQNTDFAWIEAGRSVNRHASSASFLSDQRLHTVWRQFYLNDISGLEMLTISSNMIGGYYESNLDNILPVEIDKVMELERRFNAVHLAFNRENDPEFNFEEIVGEHRNNEVLIMDNNITENMRPRWPNVPAGGNVQNGEARAARRPVNLQRQPPRRSLRNAPRMAPPPLNLMEVEDNNYSEEEEPIAGPSRAHHRAQANRGNLSGIFLPLNQVDGVSDGEEGKNLN</sequence>
<proteinExistence type="predicted"/>
<gene>
    <name evidence="2" type="ORF">TKK_000249</name>
</gene>
<reference evidence="2 3" key="1">
    <citation type="journal article" date="2024" name="bioRxiv">
        <title>A reference genome for Trichogramma kaykai: A tiny desert-dwelling parasitoid wasp with competing sex-ratio distorters.</title>
        <authorList>
            <person name="Culotta J."/>
            <person name="Lindsey A.R."/>
        </authorList>
    </citation>
    <scope>NUCLEOTIDE SEQUENCE [LARGE SCALE GENOMIC DNA]</scope>
    <source>
        <strain evidence="2 3">KSX58</strain>
    </source>
</reference>
<dbReference type="AlphaFoldDB" id="A0ABD2XRE2"/>
<evidence type="ECO:0000256" key="1">
    <source>
        <dbReference type="SAM" id="MobiDB-lite"/>
    </source>
</evidence>
<keyword evidence="3" id="KW-1185">Reference proteome</keyword>
<dbReference type="Proteomes" id="UP001627154">
    <property type="component" value="Unassembled WGS sequence"/>
</dbReference>
<comment type="caution">
    <text evidence="2">The sequence shown here is derived from an EMBL/GenBank/DDBJ whole genome shotgun (WGS) entry which is preliminary data.</text>
</comment>
<feature type="region of interest" description="Disordered" evidence="1">
    <location>
        <begin position="210"/>
        <end position="245"/>
    </location>
</feature>
<evidence type="ECO:0000313" key="3">
    <source>
        <dbReference type="Proteomes" id="UP001627154"/>
    </source>
</evidence>
<feature type="region of interest" description="Disordered" evidence="1">
    <location>
        <begin position="252"/>
        <end position="271"/>
    </location>
</feature>
<evidence type="ECO:0000313" key="2">
    <source>
        <dbReference type="EMBL" id="KAL3407564.1"/>
    </source>
</evidence>
<organism evidence="2 3">
    <name type="scientific">Trichogramma kaykai</name>
    <dbReference type="NCBI Taxonomy" id="54128"/>
    <lineage>
        <taxon>Eukaryota</taxon>
        <taxon>Metazoa</taxon>
        <taxon>Ecdysozoa</taxon>
        <taxon>Arthropoda</taxon>
        <taxon>Hexapoda</taxon>
        <taxon>Insecta</taxon>
        <taxon>Pterygota</taxon>
        <taxon>Neoptera</taxon>
        <taxon>Endopterygota</taxon>
        <taxon>Hymenoptera</taxon>
        <taxon>Apocrita</taxon>
        <taxon>Proctotrupomorpha</taxon>
        <taxon>Chalcidoidea</taxon>
        <taxon>Trichogrammatidae</taxon>
        <taxon>Trichogramma</taxon>
    </lineage>
</organism>
<accession>A0ABD2XRE2</accession>
<name>A0ABD2XRE2_9HYME</name>
<dbReference type="EMBL" id="JBJJXI010000003">
    <property type="protein sequence ID" value="KAL3407564.1"/>
    <property type="molecule type" value="Genomic_DNA"/>
</dbReference>
<protein>
    <recommendedName>
        <fullName evidence="4">Integrase catalytic domain-containing protein</fullName>
    </recommendedName>
</protein>